<dbReference type="InterPro" id="IPR051800">
    <property type="entry name" value="PqiA-PqiB_transport"/>
</dbReference>
<dbReference type="RefSeq" id="WP_095500357.1">
    <property type="nucleotide sequence ID" value="NZ_BSPO01000003.1"/>
</dbReference>
<dbReference type="Proteomes" id="UP001157439">
    <property type="component" value="Unassembled WGS sequence"/>
</dbReference>
<keyword evidence="4 7" id="KW-0812">Transmembrane</keyword>
<reference evidence="9 10" key="1">
    <citation type="journal article" date="2014" name="Int. J. Syst. Evol. Microbiol.">
        <title>Complete genome sequence of Corynebacterium casei LMG S-19264T (=DSM 44701T), isolated from a smear-ripened cheese.</title>
        <authorList>
            <consortium name="US DOE Joint Genome Institute (JGI-PGF)"/>
            <person name="Walter F."/>
            <person name="Albersmeier A."/>
            <person name="Kalinowski J."/>
            <person name="Ruckert C."/>
        </authorList>
    </citation>
    <scope>NUCLEOTIDE SEQUENCE [LARGE SCALE GENOMIC DNA]</scope>
    <source>
        <strain evidence="9 10">NBRC 112785</strain>
    </source>
</reference>
<evidence type="ECO:0000256" key="5">
    <source>
        <dbReference type="ARBA" id="ARBA00022989"/>
    </source>
</evidence>
<evidence type="ECO:0000313" key="9">
    <source>
        <dbReference type="EMBL" id="GLS84637.1"/>
    </source>
</evidence>
<name>A0AA37TN93_9GAMM</name>
<dbReference type="EMBL" id="BSPO01000003">
    <property type="protein sequence ID" value="GLS84637.1"/>
    <property type="molecule type" value="Genomic_DNA"/>
</dbReference>
<feature type="domain" description="Mce/MlaD" evidence="8">
    <location>
        <begin position="276"/>
        <end position="360"/>
    </location>
</feature>
<keyword evidence="2" id="KW-1003">Cell membrane</keyword>
<evidence type="ECO:0000256" key="3">
    <source>
        <dbReference type="ARBA" id="ARBA00022519"/>
    </source>
</evidence>
<evidence type="ECO:0000256" key="7">
    <source>
        <dbReference type="SAM" id="Phobius"/>
    </source>
</evidence>
<gene>
    <name evidence="9" type="ORF">GCM10007894_26140</name>
</gene>
<keyword evidence="10" id="KW-1185">Reference proteome</keyword>
<feature type="domain" description="Mce/MlaD" evidence="8">
    <location>
        <begin position="744"/>
        <end position="804"/>
    </location>
</feature>
<feature type="domain" description="Mce/MlaD" evidence="8">
    <location>
        <begin position="41"/>
        <end position="131"/>
    </location>
</feature>
<sequence length="876" mass="94832">MVQAENAKVHNKKLISPIWLLPIIALVLAGYLAVKSYKEAGHRIVINFPSAAGMEVNKTLVKYQGLTVGKVVDISINKEAGVDVAVVMDHRAGDLLKDSTKFWLVAPKASITGVEGLDALFSGNYISMLPGEGKSEDNFIAELEAPALLPSDDGLYVRIATDKLGSINIGSPIYYQQVPVGRVINYVLTRNKQVIISGFIEHKYTHLVKDNSRFWNVSGVQAKASLAGVEVTTESLSSILAGGISFSSPQESDLYLPAIPKTFRLFDSFDASNVGTQLQLTAATAEGINAGTQVLYRNIQIGEVSDISLSQQGVTIGVDIYHDYAELVRRDSLFWRQGVELSAQGIRHLDRAITGAAIEFLPGSEAFPSHHFELLSKAPERPALGKTIKLYAKQNPGISKGAAITYKAFTIGQVSEVALAENFKQVEIQANIYPEFQSLLNDRSYFLQSALVDVNASLEGIKVSSGNLSNVLSGELRLVSKGTIKTNSANGYPVFLDQAQADRQLQLSQYQKVVLTASHAAQLQVGSSVDYRSMIIGEVASVEWQAQQNNFVIELLIAPQFKQLINDKAVFWKHQAVSVKADLSGIDINVAPMQTLLKGGVSLGHTDSKIGELAPVRILYDEQQAALTQARYASIRFDSTLQFSVGNAVKYQGFDIGKITDVSLLPSLSSQMVTVEMNGEYADTFLKADSQFYPISAEISLAGVENIDTLLTGSVIGVIPGEGVYSNEFVGLAKAPVSTQLPNGLNVVLTTPTLGSIKIGTPIVYRGINIGQVVQYQLSELANGLDIVVNIEPQYQHLVNSSSKFWDLSGLLFEFGLFSGAKFKSGSLETILSGGIGVATEQSNSADNALQQGQRLPLYANSEESWQTWAPQLLQR</sequence>
<dbReference type="PANTHER" id="PTHR30462:SF0">
    <property type="entry name" value="INTERMEMBRANE TRANSPORT PROTEIN YEBT"/>
    <property type="match status" value="1"/>
</dbReference>
<organism evidence="9 10">
    <name type="scientific">Paraferrimonas haliotis</name>
    <dbReference type="NCBI Taxonomy" id="2013866"/>
    <lineage>
        <taxon>Bacteria</taxon>
        <taxon>Pseudomonadati</taxon>
        <taxon>Pseudomonadota</taxon>
        <taxon>Gammaproteobacteria</taxon>
        <taxon>Alteromonadales</taxon>
        <taxon>Ferrimonadaceae</taxon>
        <taxon>Paraferrimonas</taxon>
    </lineage>
</organism>
<keyword evidence="3" id="KW-0997">Cell inner membrane</keyword>
<feature type="domain" description="Mce/MlaD" evidence="8">
    <location>
        <begin position="633"/>
        <end position="721"/>
    </location>
</feature>
<feature type="domain" description="Mce/MlaD" evidence="8">
    <location>
        <begin position="385"/>
        <end position="444"/>
    </location>
</feature>
<dbReference type="PANTHER" id="PTHR30462">
    <property type="entry name" value="INTERMEMBRANE TRANSPORT PROTEIN PQIB-RELATED"/>
    <property type="match status" value="1"/>
</dbReference>
<protein>
    <submittedName>
        <fullName evidence="9">Multivalent adhesion molecule 7</fullName>
    </submittedName>
</protein>
<feature type="transmembrane region" description="Helical" evidence="7">
    <location>
        <begin position="14"/>
        <end position="34"/>
    </location>
</feature>
<comment type="subcellular location">
    <subcellularLocation>
        <location evidence="1">Cell inner membrane</location>
    </subcellularLocation>
</comment>
<accession>A0AA37TN93</accession>
<dbReference type="AlphaFoldDB" id="A0AA37TN93"/>
<proteinExistence type="predicted"/>
<evidence type="ECO:0000256" key="6">
    <source>
        <dbReference type="ARBA" id="ARBA00023136"/>
    </source>
</evidence>
<comment type="caution">
    <text evidence="9">The sequence shown here is derived from an EMBL/GenBank/DDBJ whole genome shotgun (WGS) entry which is preliminary data.</text>
</comment>
<evidence type="ECO:0000259" key="8">
    <source>
        <dbReference type="Pfam" id="PF02470"/>
    </source>
</evidence>
<feature type="domain" description="Mce/MlaD" evidence="8">
    <location>
        <begin position="510"/>
        <end position="569"/>
    </location>
</feature>
<dbReference type="InterPro" id="IPR003399">
    <property type="entry name" value="Mce/MlaD"/>
</dbReference>
<evidence type="ECO:0000256" key="2">
    <source>
        <dbReference type="ARBA" id="ARBA00022475"/>
    </source>
</evidence>
<dbReference type="GO" id="GO:0005886">
    <property type="term" value="C:plasma membrane"/>
    <property type="evidence" value="ECO:0007669"/>
    <property type="project" value="UniProtKB-SubCell"/>
</dbReference>
<evidence type="ECO:0000313" key="10">
    <source>
        <dbReference type="Proteomes" id="UP001157439"/>
    </source>
</evidence>
<dbReference type="Pfam" id="PF02470">
    <property type="entry name" value="MlaD"/>
    <property type="match status" value="6"/>
</dbReference>
<keyword evidence="5 7" id="KW-1133">Transmembrane helix</keyword>
<keyword evidence="6 7" id="KW-0472">Membrane</keyword>
<evidence type="ECO:0000256" key="4">
    <source>
        <dbReference type="ARBA" id="ARBA00022692"/>
    </source>
</evidence>
<evidence type="ECO:0000256" key="1">
    <source>
        <dbReference type="ARBA" id="ARBA00004533"/>
    </source>
</evidence>